<keyword evidence="2" id="KW-1185">Reference proteome</keyword>
<gene>
    <name evidence="1" type="ORF">Amon02_000064100</name>
</gene>
<name>A0ACB5SSF6_AMBMO</name>
<comment type="caution">
    <text evidence="1">The sequence shown here is derived from an EMBL/GenBank/DDBJ whole genome shotgun (WGS) entry which is preliminary data.</text>
</comment>
<evidence type="ECO:0000313" key="2">
    <source>
        <dbReference type="Proteomes" id="UP001165064"/>
    </source>
</evidence>
<reference evidence="1" key="1">
    <citation type="submission" date="2023-04" db="EMBL/GenBank/DDBJ databases">
        <title>Ambrosiozyma monospora NBRC 10751.</title>
        <authorList>
            <person name="Ichikawa N."/>
            <person name="Sato H."/>
            <person name="Tonouchi N."/>
        </authorList>
    </citation>
    <scope>NUCLEOTIDE SEQUENCE</scope>
    <source>
        <strain evidence="1">NBRC 10751</strain>
    </source>
</reference>
<dbReference type="EMBL" id="BSXS01000242">
    <property type="protein sequence ID" value="GME71600.1"/>
    <property type="molecule type" value="Genomic_DNA"/>
</dbReference>
<evidence type="ECO:0000313" key="1">
    <source>
        <dbReference type="EMBL" id="GME71600.1"/>
    </source>
</evidence>
<proteinExistence type="predicted"/>
<sequence>MILDTLPIHLNCFQLALDEVQLDFVVDDCKGESISSIAKRVLVSESEVSWIQYSHFDPDEESFGFESLYVS</sequence>
<protein>
    <submittedName>
        <fullName evidence="1">Unnamed protein product</fullName>
    </submittedName>
</protein>
<dbReference type="Proteomes" id="UP001165064">
    <property type="component" value="Unassembled WGS sequence"/>
</dbReference>
<organism evidence="1 2">
    <name type="scientific">Ambrosiozyma monospora</name>
    <name type="common">Yeast</name>
    <name type="synonym">Endomycopsis monosporus</name>
    <dbReference type="NCBI Taxonomy" id="43982"/>
    <lineage>
        <taxon>Eukaryota</taxon>
        <taxon>Fungi</taxon>
        <taxon>Dikarya</taxon>
        <taxon>Ascomycota</taxon>
        <taxon>Saccharomycotina</taxon>
        <taxon>Pichiomycetes</taxon>
        <taxon>Pichiales</taxon>
        <taxon>Pichiaceae</taxon>
        <taxon>Ambrosiozyma</taxon>
    </lineage>
</organism>
<accession>A0ACB5SSF6</accession>